<evidence type="ECO:0000256" key="4">
    <source>
        <dbReference type="ARBA" id="ARBA00022679"/>
    </source>
</evidence>
<protein>
    <submittedName>
        <fullName evidence="7">Precorrin-3B C17-methyltransferase</fullName>
    </submittedName>
</protein>
<keyword evidence="5" id="KW-0949">S-adenosyl-L-methionine</keyword>
<gene>
    <name evidence="7" type="ORF">EDC18_10827</name>
</gene>
<sequence>MKGKIYAIGLGPGDLQGMSLKAKETIIDCDGIVGYRVYVQQIKTLISEKDIYENGMGQEINRCEKAIEWAQEGKKVAMVCSGDSGVYGMAGLLYELLNKNNLLAKIPLEIIPGVTSAMACGSLLGAPIVEDFCTISLSDYMTPYETIEKRIEYAAKGDFTIAIYNPRSSKRPEYLRKAVDILLAIRSESTPVGIVRQAYREEQKIIRTTLGKIPFEEVDMFSTVIIGNSKTKWLGDYMVTSRGYAL</sequence>
<dbReference type="PANTHER" id="PTHR47036:SF1">
    <property type="entry name" value="COBALT-FACTOR III C(17)-METHYLTRANSFERASE-RELATED"/>
    <property type="match status" value="1"/>
</dbReference>
<dbReference type="PANTHER" id="PTHR47036">
    <property type="entry name" value="COBALT-FACTOR III C(17)-METHYLTRANSFERASE-RELATED"/>
    <property type="match status" value="1"/>
</dbReference>
<feature type="domain" description="Tetrapyrrole methylase" evidence="6">
    <location>
        <begin position="4"/>
        <end position="213"/>
    </location>
</feature>
<dbReference type="EMBL" id="SMAL01000008">
    <property type="protein sequence ID" value="TCT13793.1"/>
    <property type="molecule type" value="Genomic_DNA"/>
</dbReference>
<dbReference type="CDD" id="cd11646">
    <property type="entry name" value="Precorrin_3B_C17_MT"/>
    <property type="match status" value="1"/>
</dbReference>
<accession>A0A4R3MMN3</accession>
<dbReference type="InterPro" id="IPR035996">
    <property type="entry name" value="4pyrrol_Methylase_sf"/>
</dbReference>
<evidence type="ECO:0000256" key="1">
    <source>
        <dbReference type="ARBA" id="ARBA00004953"/>
    </source>
</evidence>
<organism evidence="7 8">
    <name type="scientific">Natranaerovirga pectinivora</name>
    <dbReference type="NCBI Taxonomy" id="682400"/>
    <lineage>
        <taxon>Bacteria</taxon>
        <taxon>Bacillati</taxon>
        <taxon>Bacillota</taxon>
        <taxon>Clostridia</taxon>
        <taxon>Lachnospirales</taxon>
        <taxon>Natranaerovirgaceae</taxon>
        <taxon>Natranaerovirga</taxon>
    </lineage>
</organism>
<dbReference type="InterPro" id="IPR000878">
    <property type="entry name" value="4pyrrol_Mease"/>
</dbReference>
<evidence type="ECO:0000256" key="3">
    <source>
        <dbReference type="ARBA" id="ARBA00022603"/>
    </source>
</evidence>
<dbReference type="GO" id="GO:0032259">
    <property type="term" value="P:methylation"/>
    <property type="evidence" value="ECO:0007669"/>
    <property type="project" value="UniProtKB-KW"/>
</dbReference>
<dbReference type="InterPro" id="IPR014777">
    <property type="entry name" value="4pyrrole_Mease_sub1"/>
</dbReference>
<evidence type="ECO:0000313" key="8">
    <source>
        <dbReference type="Proteomes" id="UP000294902"/>
    </source>
</evidence>
<dbReference type="UniPathway" id="UPA00148"/>
<comment type="pathway">
    <text evidence="1">Cofactor biosynthesis; adenosylcobalamin biosynthesis.</text>
</comment>
<dbReference type="Gene3D" id="3.40.1010.10">
    <property type="entry name" value="Cobalt-precorrin-4 Transmethylase, Domain 1"/>
    <property type="match status" value="1"/>
</dbReference>
<keyword evidence="8" id="KW-1185">Reference proteome</keyword>
<comment type="caution">
    <text evidence="7">The sequence shown here is derived from an EMBL/GenBank/DDBJ whole genome shotgun (WGS) entry which is preliminary data.</text>
</comment>
<dbReference type="Proteomes" id="UP000294902">
    <property type="component" value="Unassembled WGS sequence"/>
</dbReference>
<keyword evidence="2" id="KW-0169">Cobalamin biosynthesis</keyword>
<keyword evidence="3 7" id="KW-0489">Methyltransferase</keyword>
<dbReference type="OrthoDB" id="9772960at2"/>
<dbReference type="InterPro" id="IPR006363">
    <property type="entry name" value="Cbl_synth_CobJ/CibH_dom"/>
</dbReference>
<reference evidence="7 8" key="1">
    <citation type="submission" date="2019-03" db="EMBL/GenBank/DDBJ databases">
        <title>Genomic Encyclopedia of Type Strains, Phase IV (KMG-IV): sequencing the most valuable type-strain genomes for metagenomic binning, comparative biology and taxonomic classification.</title>
        <authorList>
            <person name="Goeker M."/>
        </authorList>
    </citation>
    <scope>NUCLEOTIDE SEQUENCE [LARGE SCALE GENOMIC DNA]</scope>
    <source>
        <strain evidence="7 8">DSM 24629</strain>
    </source>
</reference>
<dbReference type="InterPro" id="IPR014776">
    <property type="entry name" value="4pyrrole_Mease_sub2"/>
</dbReference>
<dbReference type="InterPro" id="IPR051810">
    <property type="entry name" value="Precorrin_MeTrfase"/>
</dbReference>
<dbReference type="NCBIfam" id="TIGR01466">
    <property type="entry name" value="cobJ_cbiH"/>
    <property type="match status" value="1"/>
</dbReference>
<evidence type="ECO:0000256" key="5">
    <source>
        <dbReference type="ARBA" id="ARBA00022691"/>
    </source>
</evidence>
<keyword evidence="4 7" id="KW-0808">Transferase</keyword>
<dbReference type="Gene3D" id="3.30.950.10">
    <property type="entry name" value="Methyltransferase, Cobalt-precorrin-4 Transmethylase, Domain 2"/>
    <property type="match status" value="1"/>
</dbReference>
<evidence type="ECO:0000313" key="7">
    <source>
        <dbReference type="EMBL" id="TCT13793.1"/>
    </source>
</evidence>
<dbReference type="SUPFAM" id="SSF53790">
    <property type="entry name" value="Tetrapyrrole methylase"/>
    <property type="match status" value="1"/>
</dbReference>
<dbReference type="AlphaFoldDB" id="A0A4R3MMN3"/>
<dbReference type="GO" id="GO:0009236">
    <property type="term" value="P:cobalamin biosynthetic process"/>
    <property type="evidence" value="ECO:0007669"/>
    <property type="project" value="UniProtKB-UniPathway"/>
</dbReference>
<proteinExistence type="predicted"/>
<dbReference type="RefSeq" id="WP_132253170.1">
    <property type="nucleotide sequence ID" value="NZ_SMAL01000008.1"/>
</dbReference>
<dbReference type="GO" id="GO:0008168">
    <property type="term" value="F:methyltransferase activity"/>
    <property type="evidence" value="ECO:0007669"/>
    <property type="project" value="UniProtKB-KW"/>
</dbReference>
<evidence type="ECO:0000256" key="2">
    <source>
        <dbReference type="ARBA" id="ARBA00022573"/>
    </source>
</evidence>
<evidence type="ECO:0000259" key="6">
    <source>
        <dbReference type="Pfam" id="PF00590"/>
    </source>
</evidence>
<name>A0A4R3MMN3_9FIRM</name>
<dbReference type="Pfam" id="PF00590">
    <property type="entry name" value="TP_methylase"/>
    <property type="match status" value="1"/>
</dbReference>